<dbReference type="Pfam" id="PF14433">
    <property type="entry name" value="SUKH-3"/>
    <property type="match status" value="1"/>
</dbReference>
<evidence type="ECO:0000313" key="2">
    <source>
        <dbReference type="Proteomes" id="UP001271792"/>
    </source>
</evidence>
<keyword evidence="2" id="KW-1185">Reference proteome</keyword>
<dbReference type="RefSeq" id="WP_319982690.1">
    <property type="nucleotide sequence ID" value="NZ_JAXAVV010000002.1"/>
</dbReference>
<reference evidence="1 2" key="1">
    <citation type="submission" date="2023-11" db="EMBL/GenBank/DDBJ databases">
        <title>Lentzea sokolovensis, sp. nov., Lentzea kristufkii, sp. nov., and Lentzea miocenensis, sp. nov., rare actinobacteria from Sokolov Coal Basin, Miocene lacustrine sediment, Czech Republic.</title>
        <authorList>
            <person name="Lara A."/>
            <person name="Kotroba L."/>
            <person name="Nouioui I."/>
            <person name="Neumann-Schaal M."/>
            <person name="Mast Y."/>
            <person name="Chronakova A."/>
        </authorList>
    </citation>
    <scope>NUCLEOTIDE SEQUENCE [LARGE SCALE GENOMIC DNA]</scope>
    <source>
        <strain evidence="1 2">BCCO 10_0798</strain>
    </source>
</reference>
<protein>
    <submittedName>
        <fullName evidence="1">SUKH-3 domain-containing protein</fullName>
    </submittedName>
</protein>
<evidence type="ECO:0000313" key="1">
    <source>
        <dbReference type="EMBL" id="MDX8048573.1"/>
    </source>
</evidence>
<dbReference type="InterPro" id="IPR025850">
    <property type="entry name" value="SUKH-3"/>
</dbReference>
<sequence>MTLSIVETIAPPARSLLEAAGWYPGRNVSIEAWDDVLRSEGHRLSPAAKEVLTSLGGLTVTPSPAAKYGERLHFEPELAGAGAYDIAERFEVLFGQTFYPIAEWVSNSIVYLGDRGKVVSWDHVEPLDIADSFTEALDVMLVGTRDPRVLPFAF</sequence>
<organism evidence="1 2">
    <name type="scientific">Lentzea kristufekii</name>
    <dbReference type="NCBI Taxonomy" id="3095430"/>
    <lineage>
        <taxon>Bacteria</taxon>
        <taxon>Bacillati</taxon>
        <taxon>Actinomycetota</taxon>
        <taxon>Actinomycetes</taxon>
        <taxon>Pseudonocardiales</taxon>
        <taxon>Pseudonocardiaceae</taxon>
        <taxon>Lentzea</taxon>
    </lineage>
</organism>
<dbReference type="EMBL" id="JAXAVV010000002">
    <property type="protein sequence ID" value="MDX8048573.1"/>
    <property type="molecule type" value="Genomic_DNA"/>
</dbReference>
<comment type="caution">
    <text evidence="1">The sequence shown here is derived from an EMBL/GenBank/DDBJ whole genome shotgun (WGS) entry which is preliminary data.</text>
</comment>
<dbReference type="Proteomes" id="UP001271792">
    <property type="component" value="Unassembled WGS sequence"/>
</dbReference>
<proteinExistence type="predicted"/>
<name>A0ABU4TJX2_9PSEU</name>
<gene>
    <name evidence="1" type="ORF">SK571_04215</name>
</gene>
<accession>A0ABU4TJX2</accession>